<keyword evidence="2" id="KW-0732">Signal</keyword>
<organism evidence="3 4">
    <name type="scientific">Paenimyroides tangerinum</name>
    <dbReference type="NCBI Taxonomy" id="2488728"/>
    <lineage>
        <taxon>Bacteria</taxon>
        <taxon>Pseudomonadati</taxon>
        <taxon>Bacteroidota</taxon>
        <taxon>Flavobacteriia</taxon>
        <taxon>Flavobacteriales</taxon>
        <taxon>Flavobacteriaceae</taxon>
        <taxon>Paenimyroides</taxon>
    </lineage>
</organism>
<dbReference type="RefSeq" id="WP_125019446.1">
    <property type="nucleotide sequence ID" value="NZ_RQVQ01000024.1"/>
</dbReference>
<feature type="compositionally biased region" description="Acidic residues" evidence="1">
    <location>
        <begin position="34"/>
        <end position="44"/>
    </location>
</feature>
<dbReference type="Proteomes" id="UP000275719">
    <property type="component" value="Unassembled WGS sequence"/>
</dbReference>
<feature type="chain" id="PRO_5018171783" evidence="2">
    <location>
        <begin position="20"/>
        <end position="198"/>
    </location>
</feature>
<evidence type="ECO:0000256" key="1">
    <source>
        <dbReference type="SAM" id="MobiDB-lite"/>
    </source>
</evidence>
<keyword evidence="4" id="KW-1185">Reference proteome</keyword>
<evidence type="ECO:0000256" key="2">
    <source>
        <dbReference type="SAM" id="SignalP"/>
    </source>
</evidence>
<protein>
    <submittedName>
        <fullName evidence="3">Uncharacterized protein</fullName>
    </submittedName>
</protein>
<comment type="caution">
    <text evidence="3">The sequence shown here is derived from an EMBL/GenBank/DDBJ whole genome shotgun (WGS) entry which is preliminary data.</text>
</comment>
<proteinExistence type="predicted"/>
<evidence type="ECO:0000313" key="3">
    <source>
        <dbReference type="EMBL" id="RRJ89639.1"/>
    </source>
</evidence>
<sequence length="198" mass="23245">MKKLIYLLFTALLVLGCNTSDDNQLKNNETIENPSDDTINDPDDPDRSYNMNLSLKIKFENEFGENILDIENPLFDASLIDIDIYGLDGYQNEFPYSTSYTFAKYISFVNYDGVGYCFKLNDYLFKSVALQNIFHERKWLKYRIIFPDATEYVIKVEGLLINNSETDYYPTKIYVNDELRWEQPVNSRSEYMTLTIVK</sequence>
<gene>
    <name evidence="3" type="ORF">EG240_11025</name>
</gene>
<dbReference type="AlphaFoldDB" id="A0A3P3W7Q2"/>
<accession>A0A3P3W7Q2</accession>
<dbReference type="PROSITE" id="PS51257">
    <property type="entry name" value="PROKAR_LIPOPROTEIN"/>
    <property type="match status" value="1"/>
</dbReference>
<feature type="region of interest" description="Disordered" evidence="1">
    <location>
        <begin position="26"/>
        <end position="46"/>
    </location>
</feature>
<name>A0A3P3W7Q2_9FLAO</name>
<feature type="signal peptide" evidence="2">
    <location>
        <begin position="1"/>
        <end position="19"/>
    </location>
</feature>
<dbReference type="EMBL" id="RQVQ01000024">
    <property type="protein sequence ID" value="RRJ89639.1"/>
    <property type="molecule type" value="Genomic_DNA"/>
</dbReference>
<evidence type="ECO:0000313" key="4">
    <source>
        <dbReference type="Proteomes" id="UP000275719"/>
    </source>
</evidence>
<reference evidence="3 4" key="1">
    <citation type="submission" date="2018-11" db="EMBL/GenBank/DDBJ databases">
        <title>Flavobacterium sp. nov., YIM 102701-2 draft genome.</title>
        <authorList>
            <person name="Li G."/>
            <person name="Jiang Y."/>
        </authorList>
    </citation>
    <scope>NUCLEOTIDE SEQUENCE [LARGE SCALE GENOMIC DNA]</scope>
    <source>
        <strain evidence="3 4">YIM 102701-2</strain>
    </source>
</reference>